<reference evidence="2 3" key="1">
    <citation type="journal article" date="2019" name="Emerg. Microbes Infect.">
        <title>Comprehensive subspecies identification of 175 nontuberculous mycobacteria species based on 7547 genomic profiles.</title>
        <authorList>
            <person name="Matsumoto Y."/>
            <person name="Kinjo T."/>
            <person name="Motooka D."/>
            <person name="Nabeya D."/>
            <person name="Jung N."/>
            <person name="Uechi K."/>
            <person name="Horii T."/>
            <person name="Iida T."/>
            <person name="Fujita J."/>
            <person name="Nakamura S."/>
        </authorList>
    </citation>
    <scope>NUCLEOTIDE SEQUENCE [LARGE SCALE GENOMIC DNA]</scope>
    <source>
        <strain evidence="2 3">JCM 12687</strain>
    </source>
</reference>
<dbReference type="Pfam" id="PF06912">
    <property type="entry name" value="DUF1275"/>
    <property type="match status" value="1"/>
</dbReference>
<evidence type="ECO:0000313" key="2">
    <source>
        <dbReference type="EMBL" id="BBZ10582.1"/>
    </source>
</evidence>
<organism evidence="2 3">
    <name type="scientific">Mycobacterium branderi</name>
    <dbReference type="NCBI Taxonomy" id="43348"/>
    <lineage>
        <taxon>Bacteria</taxon>
        <taxon>Bacillati</taxon>
        <taxon>Actinomycetota</taxon>
        <taxon>Actinomycetes</taxon>
        <taxon>Mycobacteriales</taxon>
        <taxon>Mycobacteriaceae</taxon>
        <taxon>Mycobacterium</taxon>
    </lineage>
</organism>
<keyword evidence="1" id="KW-0472">Membrane</keyword>
<keyword evidence="3" id="KW-1185">Reference proteome</keyword>
<name>A0ABM7KHZ8_9MYCO</name>
<dbReference type="PANTHER" id="PTHR37314">
    <property type="entry name" value="SLR0142 PROTEIN"/>
    <property type="match status" value="1"/>
</dbReference>
<feature type="transmembrane region" description="Helical" evidence="1">
    <location>
        <begin position="216"/>
        <end position="236"/>
    </location>
</feature>
<dbReference type="PANTHER" id="PTHR37314:SF4">
    <property type="entry name" value="UPF0700 TRANSMEMBRANE PROTEIN YOAK"/>
    <property type="match status" value="1"/>
</dbReference>
<keyword evidence="1" id="KW-1133">Transmembrane helix</keyword>
<keyword evidence="1" id="KW-0812">Transmembrane</keyword>
<evidence type="ECO:0000313" key="3">
    <source>
        <dbReference type="Proteomes" id="UP000467379"/>
    </source>
</evidence>
<accession>A0ABM7KHZ8</accession>
<dbReference type="EMBL" id="AP022606">
    <property type="protein sequence ID" value="BBZ10582.1"/>
    <property type="molecule type" value="Genomic_DNA"/>
</dbReference>
<feature type="transmembrane region" description="Helical" evidence="1">
    <location>
        <begin position="30"/>
        <end position="54"/>
    </location>
</feature>
<feature type="transmembrane region" description="Helical" evidence="1">
    <location>
        <begin position="190"/>
        <end position="210"/>
    </location>
</feature>
<evidence type="ECO:0000256" key="1">
    <source>
        <dbReference type="SAM" id="Phobius"/>
    </source>
</evidence>
<gene>
    <name evidence="2" type="ORF">MBRA_07770</name>
</gene>
<proteinExistence type="predicted"/>
<feature type="transmembrane region" description="Helical" evidence="1">
    <location>
        <begin position="74"/>
        <end position="96"/>
    </location>
</feature>
<dbReference type="Proteomes" id="UP000467379">
    <property type="component" value="Chromosome"/>
</dbReference>
<feature type="transmembrane region" description="Helical" evidence="1">
    <location>
        <begin position="135"/>
        <end position="155"/>
    </location>
</feature>
<sequence length="245" mass="25664">MTERTTTVMGQVDSRSRSALREIFDSEARLSWILAWLAGLVGAVAFTHSAGYFVTTATGNTQRAVAGLFIEDPWLSVSATLLVACFLGGVIFGSLCRRRIWPAHPHGPTVITTVCLAIATVGDVLLQGWSTTGPVAFTPILVVAFGIGALNTTFVKNGEVSIPLSYVTGTVVKLGQGIERHLSGGSVADWLGHFLLFASFVAGGLTGGGICSLVSGSQLLAAAAVVCAFTTGYTYFFTDRRAVAQ</sequence>
<dbReference type="InterPro" id="IPR010699">
    <property type="entry name" value="DUF1275"/>
</dbReference>
<protein>
    <submittedName>
        <fullName evidence="2">DUF1275 family protein</fullName>
    </submittedName>
</protein>
<feature type="transmembrane region" description="Helical" evidence="1">
    <location>
        <begin position="108"/>
        <end position="129"/>
    </location>
</feature>